<evidence type="ECO:0000313" key="2">
    <source>
        <dbReference type="EMBL" id="KAE9272637.1"/>
    </source>
</evidence>
<protein>
    <recommendedName>
        <fullName evidence="4">RxLR effector protein</fullName>
    </recommendedName>
</protein>
<feature type="chain" id="PRO_5026094555" description="RxLR effector protein" evidence="1">
    <location>
        <begin position="22"/>
        <end position="150"/>
    </location>
</feature>
<dbReference type="EMBL" id="QXFY01005354">
    <property type="protein sequence ID" value="KAE9272637.1"/>
    <property type="molecule type" value="Genomic_DNA"/>
</dbReference>
<organism evidence="2 3">
    <name type="scientific">Phytophthora fragariae</name>
    <dbReference type="NCBI Taxonomy" id="53985"/>
    <lineage>
        <taxon>Eukaryota</taxon>
        <taxon>Sar</taxon>
        <taxon>Stramenopiles</taxon>
        <taxon>Oomycota</taxon>
        <taxon>Peronosporomycetes</taxon>
        <taxon>Peronosporales</taxon>
        <taxon>Peronosporaceae</taxon>
        <taxon>Phytophthora</taxon>
    </lineage>
</organism>
<comment type="caution">
    <text evidence="2">The sequence shown here is derived from an EMBL/GenBank/DDBJ whole genome shotgun (WGS) entry which is preliminary data.</text>
</comment>
<accession>A0A6G0Q6M6</accession>
<proteinExistence type="predicted"/>
<name>A0A6G0Q6M6_9STRA</name>
<sequence>MRVQCVAVVAAAAALAASIDGLQIVSNSAKFTSLRGSAEARYPPYIEGKGDRFLISESSKETMIQTHTGFEFSTLQEEDDVLQLNDDEYEDESDSGSLTSDELRIEELGFVENRALRKTASTKLPLFGLVLLKYASNELGARKIASCSFL</sequence>
<dbReference type="AlphaFoldDB" id="A0A6G0Q6M6"/>
<keyword evidence="1" id="KW-0732">Signal</keyword>
<dbReference type="Proteomes" id="UP000486351">
    <property type="component" value="Unassembled WGS sequence"/>
</dbReference>
<feature type="signal peptide" evidence="1">
    <location>
        <begin position="1"/>
        <end position="21"/>
    </location>
</feature>
<reference evidence="2 3" key="1">
    <citation type="submission" date="2018-09" db="EMBL/GenBank/DDBJ databases">
        <title>Genomic investigation of the strawberry pathogen Phytophthora fragariae indicates pathogenicity is determined by transcriptional variation in three key races.</title>
        <authorList>
            <person name="Adams T.M."/>
            <person name="Armitage A.D."/>
            <person name="Sobczyk M.K."/>
            <person name="Bates H.J."/>
            <person name="Dunwell J.M."/>
            <person name="Nellist C.F."/>
            <person name="Harrison R.J."/>
        </authorList>
    </citation>
    <scope>NUCLEOTIDE SEQUENCE [LARGE SCALE GENOMIC DNA]</scope>
    <source>
        <strain evidence="2 3">NOV-77</strain>
    </source>
</reference>
<evidence type="ECO:0000313" key="3">
    <source>
        <dbReference type="Proteomes" id="UP000486351"/>
    </source>
</evidence>
<evidence type="ECO:0008006" key="4">
    <source>
        <dbReference type="Google" id="ProtNLM"/>
    </source>
</evidence>
<evidence type="ECO:0000256" key="1">
    <source>
        <dbReference type="SAM" id="SignalP"/>
    </source>
</evidence>
<gene>
    <name evidence="2" type="ORF">PF008_g30052</name>
</gene>